<dbReference type="SUPFAM" id="SSF52540">
    <property type="entry name" value="P-loop containing nucleoside triphosphate hydrolases"/>
    <property type="match status" value="1"/>
</dbReference>
<dbReference type="GO" id="GO:0005829">
    <property type="term" value="C:cytosol"/>
    <property type="evidence" value="ECO:0007669"/>
    <property type="project" value="TreeGrafter"/>
</dbReference>
<dbReference type="InterPro" id="IPR031580">
    <property type="entry name" value="TadZ_N"/>
</dbReference>
<name>H1SBY5_9BURK</name>
<dbReference type="GO" id="GO:0016887">
    <property type="term" value="F:ATP hydrolysis activity"/>
    <property type="evidence" value="ECO:0007669"/>
    <property type="project" value="TreeGrafter"/>
</dbReference>
<dbReference type="InterPro" id="IPR027417">
    <property type="entry name" value="P-loop_NTPase"/>
</dbReference>
<proteinExistence type="predicted"/>
<evidence type="ECO:0000313" key="3">
    <source>
        <dbReference type="Proteomes" id="UP000005808"/>
    </source>
</evidence>
<dbReference type="PANTHER" id="PTHR43384">
    <property type="entry name" value="SEPTUM SITE-DETERMINING PROTEIN MIND HOMOLOG, CHLOROPLASTIC-RELATED"/>
    <property type="match status" value="1"/>
</dbReference>
<protein>
    <submittedName>
        <fullName evidence="2">Pilus assembly protein</fullName>
    </submittedName>
</protein>
<dbReference type="InterPro" id="IPR050625">
    <property type="entry name" value="ParA/MinD_ATPase"/>
</dbReference>
<dbReference type="SUPFAM" id="SSF52172">
    <property type="entry name" value="CheY-like"/>
    <property type="match status" value="1"/>
</dbReference>
<sequence length="419" mass="45178">MTLGMQDDGARPGQMDFFLFNTAQQVPRQWLADALGNLGRLVVEAGPQDAFVEQIATVNPGMVFLHFSREQALASSRLAEQVTKLYPGLPLVAVGNAGEPDIMLAALRAGAKDFIDMTAPPAGAIEIVRRLLAVRGQAEPARRGKVVAVLGARVGVGATTLATNLAAAVRKRSHGEVLLMDLGLPARDGSLYMNISPGFHFVEGVRNLRRFDQVFVQTALARHGNGVAVLPLPATLAEMRDISFMEALGLLNRLRAFFDLQVVDLGGFSNVDFMAHLVKAADMVVVVVDQSVGAIVSAAELLQELKKREVEREDLHLLVSRFEARLGVDAQQIAQRLEAPSVGTLPDRREPLVLALNRGVVLADDSPADPYVRAIGQLVDRLGYRAGTASEAGLLGRVKEKLPEALRAMRVIRTERAGN</sequence>
<dbReference type="InterPro" id="IPR011006">
    <property type="entry name" value="CheY-like_superfamily"/>
</dbReference>
<comment type="caution">
    <text evidence="2">The sequence shown here is derived from an EMBL/GenBank/DDBJ whole genome shotgun (WGS) entry which is preliminary data.</text>
</comment>
<dbReference type="Pfam" id="PF16968">
    <property type="entry name" value="TadZ_N"/>
    <property type="match status" value="1"/>
</dbReference>
<feature type="domain" description="Pilus assembly protein TadZ N-terminal" evidence="1">
    <location>
        <begin position="28"/>
        <end position="131"/>
    </location>
</feature>
<dbReference type="GO" id="GO:0051782">
    <property type="term" value="P:negative regulation of cell division"/>
    <property type="evidence" value="ECO:0007669"/>
    <property type="project" value="TreeGrafter"/>
</dbReference>
<dbReference type="PATRIC" id="fig|1127483.3.peg.5696"/>
<dbReference type="GO" id="GO:0005524">
    <property type="term" value="F:ATP binding"/>
    <property type="evidence" value="ECO:0007669"/>
    <property type="project" value="TreeGrafter"/>
</dbReference>
<dbReference type="GO" id="GO:0009898">
    <property type="term" value="C:cytoplasmic side of plasma membrane"/>
    <property type="evidence" value="ECO:0007669"/>
    <property type="project" value="TreeGrafter"/>
</dbReference>
<dbReference type="Gene3D" id="3.40.50.2300">
    <property type="match status" value="1"/>
</dbReference>
<dbReference type="Gene3D" id="3.40.50.300">
    <property type="entry name" value="P-loop containing nucleotide triphosphate hydrolases"/>
    <property type="match status" value="1"/>
</dbReference>
<dbReference type="PANTHER" id="PTHR43384:SF13">
    <property type="entry name" value="SLR0110 PROTEIN"/>
    <property type="match status" value="1"/>
</dbReference>
<reference evidence="2 3" key="1">
    <citation type="journal article" date="2012" name="J. Bacteriol.">
        <title>De Novo Genome Project of Cupriavidus basilensis OR16.</title>
        <authorList>
            <person name="Cserhati M."/>
            <person name="Kriszt B."/>
            <person name="Szoboszlay S."/>
            <person name="Toth A."/>
            <person name="Szabo I."/>
            <person name="Tancsics A."/>
            <person name="Nagy I."/>
            <person name="Horvath B."/>
            <person name="Nagy I."/>
            <person name="Kukolya J."/>
        </authorList>
    </citation>
    <scope>NUCLEOTIDE SEQUENCE [LARGE SCALE GENOMIC DNA]</scope>
    <source>
        <strain evidence="2 3">OR16</strain>
    </source>
</reference>
<dbReference type="AlphaFoldDB" id="H1SBY5"/>
<dbReference type="Proteomes" id="UP000005808">
    <property type="component" value="Unassembled WGS sequence"/>
</dbReference>
<accession>H1SBY5</accession>
<organism evidence="2 3">
    <name type="scientific">Cupriavidus basilensis OR16</name>
    <dbReference type="NCBI Taxonomy" id="1127483"/>
    <lineage>
        <taxon>Bacteria</taxon>
        <taxon>Pseudomonadati</taxon>
        <taxon>Pseudomonadota</taxon>
        <taxon>Betaproteobacteria</taxon>
        <taxon>Burkholderiales</taxon>
        <taxon>Burkholderiaceae</taxon>
        <taxon>Cupriavidus</taxon>
    </lineage>
</organism>
<dbReference type="EMBL" id="AHJE01000077">
    <property type="protein sequence ID" value="EHP39964.1"/>
    <property type="molecule type" value="Genomic_DNA"/>
</dbReference>
<gene>
    <name evidence="2" type="ORF">OR16_28534</name>
</gene>
<evidence type="ECO:0000313" key="2">
    <source>
        <dbReference type="EMBL" id="EHP39964.1"/>
    </source>
</evidence>
<evidence type="ECO:0000259" key="1">
    <source>
        <dbReference type="Pfam" id="PF16968"/>
    </source>
</evidence>